<evidence type="ECO:0000313" key="8">
    <source>
        <dbReference type="Proteomes" id="UP000483379"/>
    </source>
</evidence>
<name>A0A6M0JXU5_9GAMM</name>
<evidence type="ECO:0000259" key="6">
    <source>
        <dbReference type="PROSITE" id="PS50249"/>
    </source>
</evidence>
<dbReference type="Gene3D" id="3.40.140.10">
    <property type="entry name" value="Cytidine Deaminase, domain 2"/>
    <property type="match status" value="1"/>
</dbReference>
<keyword evidence="4" id="KW-0862">Zinc</keyword>
<keyword evidence="3" id="KW-0378">Hydrolase</keyword>
<sequence length="171" mass="19029">MPTATTTPALHLVARGTIPIDRARADEDVLIRQAMAILERRMRRVQDPQALTSPALAQRYLQLRLGTLEHEVFGVIWLDHRHRVLAIEELFRGTIDGATVHPREVVKQALTVNAGACLIFHNHPSGISEPSPSDRTLTQRLQDALSLIDVRVLDHLIVGETCTSLAERGML</sequence>
<dbReference type="PANTHER" id="PTHR30471">
    <property type="entry name" value="DNA REPAIR PROTEIN RADC"/>
    <property type="match status" value="1"/>
</dbReference>
<evidence type="ECO:0000256" key="4">
    <source>
        <dbReference type="ARBA" id="ARBA00022833"/>
    </source>
</evidence>
<evidence type="ECO:0000313" key="7">
    <source>
        <dbReference type="EMBL" id="NEV62340.1"/>
    </source>
</evidence>
<dbReference type="InterPro" id="IPR001405">
    <property type="entry name" value="UPF0758"/>
</dbReference>
<protein>
    <submittedName>
        <fullName evidence="7">DNA repair protein RadC</fullName>
    </submittedName>
</protein>
<comment type="caution">
    <text evidence="7">The sequence shown here is derived from an EMBL/GenBank/DDBJ whole genome shotgun (WGS) entry which is preliminary data.</text>
</comment>
<dbReference type="GO" id="GO:0046872">
    <property type="term" value="F:metal ion binding"/>
    <property type="evidence" value="ECO:0007669"/>
    <property type="project" value="UniProtKB-KW"/>
</dbReference>
<dbReference type="PROSITE" id="PS01302">
    <property type="entry name" value="UPF0758"/>
    <property type="match status" value="1"/>
</dbReference>
<reference evidence="7 8" key="1">
    <citation type="submission" date="2020-02" db="EMBL/GenBank/DDBJ databases">
        <title>Genome sequences of Thiorhodococcus mannitoliphagus and Thiorhodococcus minor, purple sulfur photosynthetic bacteria in the gammaproteobacterial family, Chromatiaceae.</title>
        <authorList>
            <person name="Aviles F.A."/>
            <person name="Meyer T.E."/>
            <person name="Kyndt J.A."/>
        </authorList>
    </citation>
    <scope>NUCLEOTIDE SEQUENCE [LARGE SCALE GENOMIC DNA]</scope>
    <source>
        <strain evidence="7 8">DSM 11518</strain>
    </source>
</reference>
<dbReference type="RefSeq" id="WP_164452812.1">
    <property type="nucleotide sequence ID" value="NZ_JAAIJQ010000026.1"/>
</dbReference>
<dbReference type="Proteomes" id="UP000483379">
    <property type="component" value="Unassembled WGS sequence"/>
</dbReference>
<dbReference type="GO" id="GO:0008237">
    <property type="term" value="F:metallopeptidase activity"/>
    <property type="evidence" value="ECO:0007669"/>
    <property type="project" value="UniProtKB-KW"/>
</dbReference>
<evidence type="ECO:0000256" key="2">
    <source>
        <dbReference type="ARBA" id="ARBA00022723"/>
    </source>
</evidence>
<proteinExistence type="predicted"/>
<accession>A0A6M0JXU5</accession>
<dbReference type="InterPro" id="IPR025657">
    <property type="entry name" value="RadC_JAB"/>
</dbReference>
<dbReference type="AlphaFoldDB" id="A0A6M0JXU5"/>
<evidence type="ECO:0000256" key="1">
    <source>
        <dbReference type="ARBA" id="ARBA00022670"/>
    </source>
</evidence>
<gene>
    <name evidence="7" type="ORF">G3446_10630</name>
</gene>
<feature type="domain" description="MPN" evidence="6">
    <location>
        <begin position="50"/>
        <end position="171"/>
    </location>
</feature>
<keyword evidence="5" id="KW-0482">Metalloprotease</keyword>
<dbReference type="Pfam" id="PF04002">
    <property type="entry name" value="RadC"/>
    <property type="match status" value="1"/>
</dbReference>
<dbReference type="EMBL" id="JAAIJQ010000026">
    <property type="protein sequence ID" value="NEV62340.1"/>
    <property type="molecule type" value="Genomic_DNA"/>
</dbReference>
<dbReference type="GO" id="GO:0006508">
    <property type="term" value="P:proteolysis"/>
    <property type="evidence" value="ECO:0007669"/>
    <property type="project" value="UniProtKB-KW"/>
</dbReference>
<dbReference type="InterPro" id="IPR037518">
    <property type="entry name" value="MPN"/>
</dbReference>
<keyword evidence="1" id="KW-0645">Protease</keyword>
<organism evidence="7 8">
    <name type="scientific">Thiorhodococcus minor</name>
    <dbReference type="NCBI Taxonomy" id="57489"/>
    <lineage>
        <taxon>Bacteria</taxon>
        <taxon>Pseudomonadati</taxon>
        <taxon>Pseudomonadota</taxon>
        <taxon>Gammaproteobacteria</taxon>
        <taxon>Chromatiales</taxon>
        <taxon>Chromatiaceae</taxon>
        <taxon>Thiorhodococcus</taxon>
    </lineage>
</organism>
<dbReference type="PANTHER" id="PTHR30471:SF3">
    <property type="entry name" value="UPF0758 PROTEIN YEES-RELATED"/>
    <property type="match status" value="1"/>
</dbReference>
<keyword evidence="2" id="KW-0479">Metal-binding</keyword>
<evidence type="ECO:0000256" key="3">
    <source>
        <dbReference type="ARBA" id="ARBA00022801"/>
    </source>
</evidence>
<dbReference type="PROSITE" id="PS50249">
    <property type="entry name" value="MPN"/>
    <property type="match status" value="1"/>
</dbReference>
<dbReference type="CDD" id="cd08071">
    <property type="entry name" value="MPN_DUF2466"/>
    <property type="match status" value="1"/>
</dbReference>
<dbReference type="InterPro" id="IPR020891">
    <property type="entry name" value="UPF0758_CS"/>
</dbReference>
<keyword evidence="8" id="KW-1185">Reference proteome</keyword>
<evidence type="ECO:0000256" key="5">
    <source>
        <dbReference type="ARBA" id="ARBA00023049"/>
    </source>
</evidence>